<evidence type="ECO:0000313" key="25">
    <source>
        <dbReference type="RefSeq" id="XP_032823881.1"/>
    </source>
</evidence>
<dbReference type="Gene3D" id="1.10.510.10">
    <property type="entry name" value="Transferase(Phosphotransferase) domain 1"/>
    <property type="match status" value="1"/>
</dbReference>
<feature type="compositionally biased region" description="Polar residues" evidence="21">
    <location>
        <begin position="477"/>
        <end position="502"/>
    </location>
</feature>
<evidence type="ECO:0000256" key="11">
    <source>
        <dbReference type="ARBA" id="ARBA00023034"/>
    </source>
</evidence>
<dbReference type="GO" id="GO:0110031">
    <property type="term" value="P:negative regulation of G2/MI transition of meiotic cell cycle"/>
    <property type="evidence" value="ECO:0007669"/>
    <property type="project" value="TreeGrafter"/>
</dbReference>
<protein>
    <recommendedName>
        <fullName evidence="18">Membrane-associated tyrosine- and threonine-specific cdc2-inhibitory kinase</fullName>
        <ecNumber evidence="2">2.7.11.1</ecNumber>
    </recommendedName>
    <alternativeName>
        <fullName evidence="19">Myt1 kinase</fullName>
    </alternativeName>
</protein>
<comment type="catalytic activity">
    <reaction evidence="16">
        <text>L-seryl-[protein] + ATP = O-phospho-L-seryl-[protein] + ADP + H(+)</text>
        <dbReference type="Rhea" id="RHEA:17989"/>
        <dbReference type="Rhea" id="RHEA-COMP:9863"/>
        <dbReference type="Rhea" id="RHEA-COMP:11604"/>
        <dbReference type="ChEBI" id="CHEBI:15378"/>
        <dbReference type="ChEBI" id="CHEBI:29999"/>
        <dbReference type="ChEBI" id="CHEBI:30616"/>
        <dbReference type="ChEBI" id="CHEBI:83421"/>
        <dbReference type="ChEBI" id="CHEBI:456216"/>
        <dbReference type="EC" id="2.7.11.1"/>
    </reaction>
</comment>
<dbReference type="SUPFAM" id="SSF56112">
    <property type="entry name" value="Protein kinase-like (PK-like)"/>
    <property type="match status" value="1"/>
</dbReference>
<dbReference type="GO" id="GO:0005524">
    <property type="term" value="F:ATP binding"/>
    <property type="evidence" value="ECO:0007669"/>
    <property type="project" value="UniProtKB-UniRule"/>
</dbReference>
<evidence type="ECO:0000256" key="18">
    <source>
        <dbReference type="ARBA" id="ARBA00074601"/>
    </source>
</evidence>
<evidence type="ECO:0000256" key="13">
    <source>
        <dbReference type="ARBA" id="ARBA00023306"/>
    </source>
</evidence>
<keyword evidence="13" id="KW-0131">Cell cycle</keyword>
<dbReference type="Proteomes" id="UP001318040">
    <property type="component" value="Chromosome 38"/>
</dbReference>
<feature type="binding site" evidence="20">
    <location>
        <position position="135"/>
    </location>
    <ligand>
        <name>ATP</name>
        <dbReference type="ChEBI" id="CHEBI:30616"/>
    </ligand>
</feature>
<dbReference type="GO" id="GO:0005634">
    <property type="term" value="C:nucleus"/>
    <property type="evidence" value="ECO:0007669"/>
    <property type="project" value="TreeGrafter"/>
</dbReference>
<dbReference type="PROSITE" id="PS00108">
    <property type="entry name" value="PROTEIN_KINASE_ST"/>
    <property type="match status" value="1"/>
</dbReference>
<dbReference type="PROSITE" id="PS50011">
    <property type="entry name" value="PROTEIN_KINASE_DOM"/>
    <property type="match status" value="1"/>
</dbReference>
<keyword evidence="4" id="KW-0597">Phosphoprotein</keyword>
<dbReference type="InterPro" id="IPR011009">
    <property type="entry name" value="Kinase-like_dom_sf"/>
</dbReference>
<dbReference type="PROSITE" id="PS00107">
    <property type="entry name" value="PROTEIN_KINASE_ATP"/>
    <property type="match status" value="1"/>
</dbReference>
<comment type="similarity">
    <text evidence="14">Belongs to the protein kinase superfamily. Ser/Thr protein kinase family. GCN2 subfamily.</text>
</comment>
<dbReference type="FunFam" id="1.10.510.10:FF:000315">
    <property type="entry name" value="membrane-associated tyrosine- and threonine-specific cdc2-inhibitory kinase"/>
    <property type="match status" value="1"/>
</dbReference>
<keyword evidence="9 20" id="KW-0067">ATP-binding</keyword>
<keyword evidence="5" id="KW-0808">Transferase</keyword>
<evidence type="ECO:0000313" key="26">
    <source>
        <dbReference type="RefSeq" id="XP_032823882.1"/>
    </source>
</evidence>
<dbReference type="InterPro" id="IPR000719">
    <property type="entry name" value="Prot_kinase_dom"/>
</dbReference>
<evidence type="ECO:0000256" key="17">
    <source>
        <dbReference type="ARBA" id="ARBA00056966"/>
    </source>
</evidence>
<dbReference type="SMART" id="SM00220">
    <property type="entry name" value="S_TKc"/>
    <property type="match status" value="1"/>
</dbReference>
<evidence type="ECO:0000256" key="10">
    <source>
        <dbReference type="ARBA" id="ARBA00022842"/>
    </source>
</evidence>
<keyword evidence="8 24" id="KW-0418">Kinase</keyword>
<evidence type="ECO:0000256" key="19">
    <source>
        <dbReference type="ARBA" id="ARBA00084081"/>
    </source>
</evidence>
<gene>
    <name evidence="24 25 26" type="primary">PKMYT1</name>
</gene>
<keyword evidence="11" id="KW-0333">Golgi apparatus</keyword>
<name>A0AAJ7X7B0_PETMA</name>
<dbReference type="RefSeq" id="XP_032823880.1">
    <property type="nucleotide sequence ID" value="XM_032967989.1"/>
</dbReference>
<dbReference type="PANTHER" id="PTHR11042">
    <property type="entry name" value="EUKARYOTIC TRANSLATION INITIATION FACTOR 2-ALPHA KINASE EIF2-ALPHA KINASE -RELATED"/>
    <property type="match status" value="1"/>
</dbReference>
<evidence type="ECO:0000256" key="6">
    <source>
        <dbReference type="ARBA" id="ARBA00022723"/>
    </source>
</evidence>
<keyword evidence="12" id="KW-0472">Membrane</keyword>
<reference evidence="24 25" key="1">
    <citation type="submission" date="2025-04" db="UniProtKB">
        <authorList>
            <consortium name="RefSeq"/>
        </authorList>
    </citation>
    <scope>IDENTIFICATION</scope>
    <source>
        <tissue evidence="24 25">Sperm</tissue>
    </source>
</reference>
<dbReference type="CDD" id="cd14050">
    <property type="entry name" value="PKc_Myt1"/>
    <property type="match status" value="1"/>
</dbReference>
<feature type="compositionally biased region" description="Low complexity" evidence="21">
    <location>
        <begin position="416"/>
        <end position="445"/>
    </location>
</feature>
<evidence type="ECO:0000256" key="9">
    <source>
        <dbReference type="ARBA" id="ARBA00022840"/>
    </source>
</evidence>
<evidence type="ECO:0000256" key="8">
    <source>
        <dbReference type="ARBA" id="ARBA00022777"/>
    </source>
</evidence>
<organism evidence="23 24">
    <name type="scientific">Petromyzon marinus</name>
    <name type="common">Sea lamprey</name>
    <dbReference type="NCBI Taxonomy" id="7757"/>
    <lineage>
        <taxon>Eukaryota</taxon>
        <taxon>Metazoa</taxon>
        <taxon>Chordata</taxon>
        <taxon>Craniata</taxon>
        <taxon>Vertebrata</taxon>
        <taxon>Cyclostomata</taxon>
        <taxon>Hyperoartia</taxon>
        <taxon>Petromyzontiformes</taxon>
        <taxon>Petromyzontidae</taxon>
        <taxon>Petromyzon</taxon>
    </lineage>
</organism>
<evidence type="ECO:0000256" key="5">
    <source>
        <dbReference type="ARBA" id="ARBA00022679"/>
    </source>
</evidence>
<evidence type="ECO:0000256" key="21">
    <source>
        <dbReference type="SAM" id="MobiDB-lite"/>
    </source>
</evidence>
<keyword evidence="3" id="KW-0723">Serine/threonine-protein kinase</keyword>
<keyword evidence="23" id="KW-1185">Reference proteome</keyword>
<dbReference type="GO" id="GO:0046872">
    <property type="term" value="F:metal ion binding"/>
    <property type="evidence" value="ECO:0007669"/>
    <property type="project" value="UniProtKB-KW"/>
</dbReference>
<dbReference type="GO" id="GO:0000139">
    <property type="term" value="C:Golgi membrane"/>
    <property type="evidence" value="ECO:0007669"/>
    <property type="project" value="UniProtKB-SubCell"/>
</dbReference>
<keyword evidence="6" id="KW-0479">Metal-binding</keyword>
<keyword evidence="7 20" id="KW-0547">Nucleotide-binding</keyword>
<evidence type="ECO:0000259" key="22">
    <source>
        <dbReference type="PROSITE" id="PS50011"/>
    </source>
</evidence>
<proteinExistence type="inferred from homology"/>
<feature type="domain" description="Protein kinase" evidence="22">
    <location>
        <begin position="106"/>
        <end position="359"/>
    </location>
</feature>
<keyword evidence="10" id="KW-0460">Magnesium</keyword>
<evidence type="ECO:0000313" key="23">
    <source>
        <dbReference type="Proteomes" id="UP001318040"/>
    </source>
</evidence>
<feature type="region of interest" description="Disordered" evidence="21">
    <location>
        <begin position="416"/>
        <end position="520"/>
    </location>
</feature>
<dbReference type="RefSeq" id="XP_032823881.1">
    <property type="nucleotide sequence ID" value="XM_032967990.1"/>
</dbReference>
<dbReference type="GO" id="GO:0051321">
    <property type="term" value="P:meiotic cell cycle"/>
    <property type="evidence" value="ECO:0007669"/>
    <property type="project" value="TreeGrafter"/>
</dbReference>
<comment type="catalytic activity">
    <reaction evidence="15">
        <text>L-threonyl-[protein] + ATP = O-phospho-L-threonyl-[protein] + ADP + H(+)</text>
        <dbReference type="Rhea" id="RHEA:46608"/>
        <dbReference type="Rhea" id="RHEA-COMP:11060"/>
        <dbReference type="Rhea" id="RHEA-COMP:11605"/>
        <dbReference type="ChEBI" id="CHEBI:15378"/>
        <dbReference type="ChEBI" id="CHEBI:30013"/>
        <dbReference type="ChEBI" id="CHEBI:30616"/>
        <dbReference type="ChEBI" id="CHEBI:61977"/>
        <dbReference type="ChEBI" id="CHEBI:456216"/>
        <dbReference type="EC" id="2.7.11.1"/>
    </reaction>
</comment>
<dbReference type="FunFam" id="3.30.200.20:FF:000280">
    <property type="entry name" value="membrane-associated tyrosine- and threonine-specific cdc2-inhibitory kinase"/>
    <property type="match status" value="1"/>
</dbReference>
<dbReference type="AlphaFoldDB" id="A0AAJ7X7B0"/>
<evidence type="ECO:0000256" key="12">
    <source>
        <dbReference type="ARBA" id="ARBA00023136"/>
    </source>
</evidence>
<accession>A0AAJ7X7B0</accession>
<feature type="region of interest" description="Disordered" evidence="21">
    <location>
        <begin position="27"/>
        <end position="76"/>
    </location>
</feature>
<evidence type="ECO:0000256" key="14">
    <source>
        <dbReference type="ARBA" id="ARBA00037982"/>
    </source>
</evidence>
<dbReference type="KEGG" id="pmrn:116950288"/>
<dbReference type="InterPro" id="IPR050339">
    <property type="entry name" value="CC_SR_Kinase"/>
</dbReference>
<feature type="region of interest" description="Disordered" evidence="21">
    <location>
        <begin position="539"/>
        <end position="617"/>
    </location>
</feature>
<dbReference type="RefSeq" id="XP_032823882.1">
    <property type="nucleotide sequence ID" value="XM_032967991.1"/>
</dbReference>
<evidence type="ECO:0000256" key="2">
    <source>
        <dbReference type="ARBA" id="ARBA00012513"/>
    </source>
</evidence>
<evidence type="ECO:0000313" key="24">
    <source>
        <dbReference type="RefSeq" id="XP_032823880.1"/>
    </source>
</evidence>
<dbReference type="EC" id="2.7.11.1" evidence="2"/>
<evidence type="ECO:0000256" key="15">
    <source>
        <dbReference type="ARBA" id="ARBA00047899"/>
    </source>
</evidence>
<dbReference type="Gene3D" id="3.30.200.20">
    <property type="entry name" value="Phosphorylase Kinase, domain 1"/>
    <property type="match status" value="1"/>
</dbReference>
<comment type="function">
    <text evidence="17">Acts as a negative regulator of entry into mitosis (G2 to M transition) by phosphorylation of the CDK1 kinase specifically when CDK1 is complexed to cyclins. Mediates phosphorylation of CDK1 predominantly on 'Thr-14'. Also involved in Golgi fragmentation. May be involved in phosphorylation of CDK1 on 'Tyr-15' to a lesser degree, however tyrosine kinase activity is unclear and may be indirect.</text>
</comment>
<dbReference type="InterPro" id="IPR017441">
    <property type="entry name" value="Protein_kinase_ATP_BS"/>
</dbReference>
<evidence type="ECO:0000256" key="4">
    <source>
        <dbReference type="ARBA" id="ARBA00022553"/>
    </source>
</evidence>
<evidence type="ECO:0000256" key="1">
    <source>
        <dbReference type="ARBA" id="ARBA00004395"/>
    </source>
</evidence>
<evidence type="ECO:0000256" key="20">
    <source>
        <dbReference type="PROSITE-ProRule" id="PRU10141"/>
    </source>
</evidence>
<evidence type="ECO:0000256" key="3">
    <source>
        <dbReference type="ARBA" id="ARBA00022527"/>
    </source>
</evidence>
<sequence length="637" mass="70230">MEDSGKKTPLPVPTFFAEAERRMFLEKRLGHTPVAPPRPPTKSSSTLRRCLNKTGDSEDGGATTAPRHWSSQRPHSVSFHSLENSLLRSRIYDKSRSEVTYFAQCFEVLERIGLGSFGEVFKVRSWEDSRMYAVKRCREPFRGERDRERKLEEVAKHERLEPHPNCVRFVRAWEEKQHLYIQTELCAMNLQQYCEEVCGGRLSECEVWAVAVDLLLGLQHLHRGGLVHLDVKPANVFLSTTPPPRRYKLGDFGLVVDLQRGDHAEAQEGDPRYLAPELLQGHFSKVADIFSAGMTLLEVACNLQLPTGGEGWQHLRQGFLPDDFIAGLSEDLVSSIRAMLEPDPGRRASVEELLARPEMRRAARQRRLHLASQATWCHLFTAVQAVWSVLAGVCNKIMACLGHLAAFAVPWPLSSSSPVTPPMSSSSRVSASASDGDGDGDNSSGSRRDLSPDWDRSLSLSDDAFMPLPTGDPMPSASKSLYSASPVTRPRTQVATTSTPRNRSPEPLNRSARSLSAAEATVAAQASPNISLILQPACANEEEEEDKGGRRRSKGRSPGGSVLRRVLHFGSGLSSASARASRERDWLDSSGADAVSNAHDGNGDHTDDNDEEEMMLRSFKPCSLIDALNEVDTANAD</sequence>
<evidence type="ECO:0000256" key="16">
    <source>
        <dbReference type="ARBA" id="ARBA00048679"/>
    </source>
</evidence>
<evidence type="ECO:0000256" key="7">
    <source>
        <dbReference type="ARBA" id="ARBA00022741"/>
    </source>
</evidence>
<dbReference type="Pfam" id="PF00069">
    <property type="entry name" value="Pkinase"/>
    <property type="match status" value="1"/>
</dbReference>
<feature type="compositionally biased region" description="Basic and acidic residues" evidence="21">
    <location>
        <begin position="446"/>
        <end position="456"/>
    </location>
</feature>
<dbReference type="GO" id="GO:0004674">
    <property type="term" value="F:protein serine/threonine kinase activity"/>
    <property type="evidence" value="ECO:0007669"/>
    <property type="project" value="UniProtKB-KW"/>
</dbReference>
<comment type="subcellular location">
    <subcellularLocation>
        <location evidence="1">Golgi apparatus membrane</location>
        <topology evidence="1">Peripheral membrane protein</topology>
    </subcellularLocation>
</comment>
<dbReference type="PANTHER" id="PTHR11042:SF183">
    <property type="entry name" value="MEMBRANE-ASSOCIATED TYROSINE- AND THREONINE-SPECIFIC CDC2-INHIBITORY KINASE"/>
    <property type="match status" value="1"/>
</dbReference>
<dbReference type="InterPro" id="IPR008271">
    <property type="entry name" value="Ser/Thr_kinase_AS"/>
</dbReference>